<comment type="caution">
    <text evidence="2">The sequence shown here is derived from an EMBL/GenBank/DDBJ whole genome shotgun (WGS) entry which is preliminary data.</text>
</comment>
<name>A0A1G2GAN4_9BACT</name>
<protein>
    <recommendedName>
        <fullName evidence="1">bAvd-like domain-containing protein</fullName>
    </recommendedName>
</protein>
<evidence type="ECO:0000313" key="2">
    <source>
        <dbReference type="EMBL" id="OGZ47246.1"/>
    </source>
</evidence>
<dbReference type="EMBL" id="MHNN01000003">
    <property type="protein sequence ID" value="OGZ47246.1"/>
    <property type="molecule type" value="Genomic_DNA"/>
</dbReference>
<organism evidence="2 3">
    <name type="scientific">Candidatus Ryanbacteria bacterium RIFCSPHIGHO2_02_FULL_45_13b</name>
    <dbReference type="NCBI Taxonomy" id="1802117"/>
    <lineage>
        <taxon>Bacteria</taxon>
        <taxon>Candidatus Ryaniibacteriota</taxon>
    </lineage>
</organism>
<accession>A0A1G2GAN4</accession>
<dbReference type="CDD" id="cd16376">
    <property type="entry name" value="Avd_like"/>
    <property type="match status" value="1"/>
</dbReference>
<dbReference type="STRING" id="1802117.A3J54_01415"/>
<gene>
    <name evidence="2" type="ORF">A3J54_01415</name>
</gene>
<dbReference type="AlphaFoldDB" id="A0A1G2GAN4"/>
<dbReference type="InterPro" id="IPR036583">
    <property type="entry name" value="23S_rRNA_IVS_sf"/>
</dbReference>
<sequence length="120" mass="13897">MPLLQKLKEIYTLWYHYYTTLPKTHRYSLGHRIDSLFVEAIEAVSIASFLSRGEKLPYVKLAIRKIDTLKIMLMVLWETKSLDNKKYIAVSLKIDEIGRMLGGWQGQIQKQNSPAKAGEK</sequence>
<dbReference type="Gene3D" id="1.20.1440.60">
    <property type="entry name" value="23S rRNA-intervening sequence"/>
    <property type="match status" value="1"/>
</dbReference>
<dbReference type="SUPFAM" id="SSF158446">
    <property type="entry name" value="IVS-encoded protein-like"/>
    <property type="match status" value="1"/>
</dbReference>
<dbReference type="Proteomes" id="UP000176576">
    <property type="component" value="Unassembled WGS sequence"/>
</dbReference>
<evidence type="ECO:0000313" key="3">
    <source>
        <dbReference type="Proteomes" id="UP000176576"/>
    </source>
</evidence>
<dbReference type="Pfam" id="PF22296">
    <property type="entry name" value="bAvd"/>
    <property type="match status" value="1"/>
</dbReference>
<reference evidence="2 3" key="1">
    <citation type="journal article" date="2016" name="Nat. Commun.">
        <title>Thousands of microbial genomes shed light on interconnected biogeochemical processes in an aquifer system.</title>
        <authorList>
            <person name="Anantharaman K."/>
            <person name="Brown C.T."/>
            <person name="Hug L.A."/>
            <person name="Sharon I."/>
            <person name="Castelle C.J."/>
            <person name="Probst A.J."/>
            <person name="Thomas B.C."/>
            <person name="Singh A."/>
            <person name="Wilkins M.J."/>
            <person name="Karaoz U."/>
            <person name="Brodie E.L."/>
            <person name="Williams K.H."/>
            <person name="Hubbard S.S."/>
            <person name="Banfield J.F."/>
        </authorList>
    </citation>
    <scope>NUCLEOTIDE SEQUENCE [LARGE SCALE GENOMIC DNA]</scope>
</reference>
<evidence type="ECO:0000259" key="1">
    <source>
        <dbReference type="Pfam" id="PF22296"/>
    </source>
</evidence>
<proteinExistence type="predicted"/>
<dbReference type="InterPro" id="IPR055360">
    <property type="entry name" value="bAvd"/>
</dbReference>
<feature type="domain" description="bAvd-like" evidence="1">
    <location>
        <begin position="3"/>
        <end position="106"/>
    </location>
</feature>